<proteinExistence type="predicted"/>
<accession>A0ABQ8DII9</accession>
<dbReference type="Proteomes" id="UP000824890">
    <property type="component" value="Unassembled WGS sequence"/>
</dbReference>
<comment type="caution">
    <text evidence="1">The sequence shown here is derived from an EMBL/GenBank/DDBJ whole genome shotgun (WGS) entry which is preliminary data.</text>
</comment>
<reference evidence="1 2" key="1">
    <citation type="submission" date="2021-05" db="EMBL/GenBank/DDBJ databases">
        <title>Genome Assembly of Synthetic Allotetraploid Brassica napus Reveals Homoeologous Exchanges between Subgenomes.</title>
        <authorList>
            <person name="Davis J.T."/>
        </authorList>
    </citation>
    <scope>NUCLEOTIDE SEQUENCE [LARGE SCALE GENOMIC DNA]</scope>
    <source>
        <strain evidence="2">cv. Da-Ae</strain>
        <tissue evidence="1">Seedling</tissue>
    </source>
</reference>
<evidence type="ECO:0000313" key="1">
    <source>
        <dbReference type="EMBL" id="KAH0928867.1"/>
    </source>
</evidence>
<organism evidence="1 2">
    <name type="scientific">Brassica napus</name>
    <name type="common">Rape</name>
    <dbReference type="NCBI Taxonomy" id="3708"/>
    <lineage>
        <taxon>Eukaryota</taxon>
        <taxon>Viridiplantae</taxon>
        <taxon>Streptophyta</taxon>
        <taxon>Embryophyta</taxon>
        <taxon>Tracheophyta</taxon>
        <taxon>Spermatophyta</taxon>
        <taxon>Magnoliopsida</taxon>
        <taxon>eudicotyledons</taxon>
        <taxon>Gunneridae</taxon>
        <taxon>Pentapetalae</taxon>
        <taxon>rosids</taxon>
        <taxon>malvids</taxon>
        <taxon>Brassicales</taxon>
        <taxon>Brassicaceae</taxon>
        <taxon>Brassiceae</taxon>
        <taxon>Brassica</taxon>
    </lineage>
</organism>
<evidence type="ECO:0000313" key="2">
    <source>
        <dbReference type="Proteomes" id="UP000824890"/>
    </source>
</evidence>
<sequence length="129" mass="14509">MKEYLACLKRCGAWAHLSSCHRKLFAQQIPLAELYFAIVRSWITSDTSDFSLGYSSSKNCETTMVTLALAVGVCGARAAILNLTQRIFKKIIRSFEENVMSVHLHEITESVGTEEADAECQQFIDKEKQ</sequence>
<dbReference type="EMBL" id="JAGKQM010000004">
    <property type="protein sequence ID" value="KAH0928867.1"/>
    <property type="molecule type" value="Genomic_DNA"/>
</dbReference>
<name>A0ABQ8DII9_BRANA</name>
<gene>
    <name evidence="1" type="ORF">HID58_014594</name>
</gene>
<keyword evidence="2" id="KW-1185">Reference proteome</keyword>
<protein>
    <submittedName>
        <fullName evidence="1">Uncharacterized protein</fullName>
    </submittedName>
</protein>